<dbReference type="InterPro" id="IPR017261">
    <property type="entry name" value="DNA_mismatch_repair_MutS/MSH"/>
</dbReference>
<dbReference type="GO" id="GO:0140664">
    <property type="term" value="F:ATP-dependent DNA damage sensor activity"/>
    <property type="evidence" value="ECO:0007669"/>
    <property type="project" value="InterPro"/>
</dbReference>
<protein>
    <recommendedName>
        <fullName evidence="7">PWWP domain-containing protein</fullName>
    </recommendedName>
</protein>
<comment type="similarity">
    <text evidence="1">Belongs to the DNA mismatch repair MutS family.</text>
</comment>
<dbReference type="SUPFAM" id="SSF48334">
    <property type="entry name" value="DNA repair protein MutS, domain III"/>
    <property type="match status" value="1"/>
</dbReference>
<dbReference type="PIRSF" id="PIRSF037677">
    <property type="entry name" value="DNA_mis_repair_Msh6"/>
    <property type="match status" value="1"/>
</dbReference>
<evidence type="ECO:0000259" key="7">
    <source>
        <dbReference type="PROSITE" id="PS50812"/>
    </source>
</evidence>
<dbReference type="PANTHER" id="PTHR11361">
    <property type="entry name" value="DNA MISMATCH REPAIR PROTEIN MUTS FAMILY MEMBER"/>
    <property type="match status" value="1"/>
</dbReference>
<dbReference type="InterPro" id="IPR045076">
    <property type="entry name" value="MutS"/>
</dbReference>
<reference evidence="8 9" key="1">
    <citation type="submission" date="2019-06" db="EMBL/GenBank/DDBJ databases">
        <title>Discovery of a novel chromosome fission-fusion reversal in muntjac.</title>
        <authorList>
            <person name="Mudd A.B."/>
            <person name="Bredeson J.V."/>
            <person name="Baum R."/>
            <person name="Hockemeyer D."/>
            <person name="Rokhsar D.S."/>
        </authorList>
    </citation>
    <scope>NUCLEOTIDE SEQUENCE [LARGE SCALE GENOMIC DNA]</scope>
    <source>
        <strain evidence="8">UCam_UCB_Mr</strain>
        <tissue evidence="8">Fibroblast cell line</tissue>
    </source>
</reference>
<dbReference type="GO" id="GO:0005524">
    <property type="term" value="F:ATP binding"/>
    <property type="evidence" value="ECO:0007669"/>
    <property type="project" value="UniProtKB-KW"/>
</dbReference>
<keyword evidence="5" id="KW-0238">DNA-binding</keyword>
<proteinExistence type="inferred from homology"/>
<dbReference type="Proteomes" id="UP000326062">
    <property type="component" value="Chromosome 8"/>
</dbReference>
<dbReference type="FunFam" id="3.30.420.110:FF:000004">
    <property type="entry name" value="DNA mismatch repair protein"/>
    <property type="match status" value="1"/>
</dbReference>
<keyword evidence="4" id="KW-0067">ATP-binding</keyword>
<dbReference type="Gene3D" id="3.30.420.110">
    <property type="entry name" value="MutS, connector domain"/>
    <property type="match status" value="1"/>
</dbReference>
<evidence type="ECO:0000313" key="9">
    <source>
        <dbReference type="Proteomes" id="UP000326062"/>
    </source>
</evidence>
<dbReference type="PROSITE" id="PS50812">
    <property type="entry name" value="PWWP"/>
    <property type="match status" value="1"/>
</dbReference>
<feature type="region of interest" description="Disordered" evidence="6">
    <location>
        <begin position="1"/>
        <end position="42"/>
    </location>
</feature>
<dbReference type="InterPro" id="IPR036187">
    <property type="entry name" value="DNA_mismatch_repair_MutS_sf"/>
</dbReference>
<dbReference type="Pfam" id="PF00855">
    <property type="entry name" value="PWWP"/>
    <property type="match status" value="1"/>
</dbReference>
<evidence type="ECO:0000256" key="3">
    <source>
        <dbReference type="ARBA" id="ARBA00022763"/>
    </source>
</evidence>
<evidence type="ECO:0000256" key="5">
    <source>
        <dbReference type="ARBA" id="ARBA00023125"/>
    </source>
</evidence>
<evidence type="ECO:0000256" key="4">
    <source>
        <dbReference type="ARBA" id="ARBA00022840"/>
    </source>
</evidence>
<feature type="compositionally biased region" description="Acidic residues" evidence="6">
    <location>
        <begin position="143"/>
        <end position="163"/>
    </location>
</feature>
<feature type="region of interest" description="Disordered" evidence="6">
    <location>
        <begin position="269"/>
        <end position="293"/>
    </location>
</feature>
<dbReference type="Gene3D" id="2.30.30.140">
    <property type="match status" value="1"/>
</dbReference>
<sequence length="1056" mass="118728">MNNANKAPVRASSESSATATNIGASLSPGGDEAWNEAGPEPPAVTMSLAEARNLNGGLRKDLVWTKMEGYPWWPCLVYNHPFDGTFICEKGKSAQIHVQCFDDSPTRGWVSRMLLKPYIALQRADEGLNKDKIKRLELAVCDESSEPEEEEMEAEENDIENEEEVRPKVQGARRSSHQIKKKPGQPCQSCSKAEEDGNWKWFPQEEEFKEGNALSHQMSNWHSSETRNTLRTFSAPQNSESHAHTGGGCDDSNRPTVWYHETLEGLTEEKRRDVHRRRPNHPDSDASTLHVPEDFLNPYTPGMRKWLQIKSQNFDLLYHMDVFIGVSELGLVFMKGQYSDSLVQKGYKVAQWCGGRSVGSLPGVHRPTVCWKVTPQRTAVSIFLASKRKEESAGHILVFFIGQFSDDRHCSRFRTLVARYPPVQVLFERGNLSIEKMILKGLLSSSLQEGLIPGSQFWNAAKTLRTLLQEGYFTDKLNEDDRVMLPQLLKGMTSESDSIGLTPAEKSELAFSALGGCVFYLKKCLIDQELLSMANFEEYVLLDSDRVYATRPGAVFAKANQRMVLDAVTLNNFEIFLNGTNGSSKGTLLEKIDTCHTPFEDLMVVPNKISEAVDLLKKLPDLERLLSKIHNVGSLFKSQNHPDSRAICMKKPHIAKNKIIDFLSALEGFKVICKIIGLMEEVIDDFKSKILKQVLTLQTKNPEGRFPDLTSELSRLHTAFDHEKARKTGLITPKAGFDSDYDQALAEIGENEQSLLEYLEKPNHYLLEIPENCITHNLPEEYELNSTQKDCKQYWTKTIEKLCTTVLDVLSCLANYSSGGDGEATPPFLDLKGSRHPCITKTFFGDDFISNDILIDCEEEEEENGKLIAGLLAVMAQMDCYVPSEVCRLTPIERVFTGFGASDKIMSGESTFFVELSETARILTHATAHSLVLVDELGRGTAAFDRTAIANAVFKELAENIKCCTLFSTHYHSLVEDNSQNVAETVTFLYKFIKGACPKSYGFNAARLANLPEEVIQKGHRKAREFEKMTHERSAVDAEAVHKLLTLRNYRLHWKL</sequence>
<dbReference type="InterPro" id="IPR007696">
    <property type="entry name" value="DNA_mismatch_repair_MutS_core"/>
</dbReference>
<dbReference type="InterPro" id="IPR027417">
    <property type="entry name" value="P-loop_NTPase"/>
</dbReference>
<dbReference type="SMART" id="SM00293">
    <property type="entry name" value="PWWP"/>
    <property type="match status" value="1"/>
</dbReference>
<gene>
    <name evidence="8" type="ORF">FD755_013259</name>
</gene>
<dbReference type="SMART" id="SM00534">
    <property type="entry name" value="MUTSac"/>
    <property type="match status" value="1"/>
</dbReference>
<dbReference type="Gene3D" id="3.40.50.300">
    <property type="entry name" value="P-loop containing nucleotide triphosphate hydrolases"/>
    <property type="match status" value="1"/>
</dbReference>
<evidence type="ECO:0000256" key="2">
    <source>
        <dbReference type="ARBA" id="ARBA00022741"/>
    </source>
</evidence>
<dbReference type="InterPro" id="IPR000432">
    <property type="entry name" value="DNA_mismatch_repair_MutS_C"/>
</dbReference>
<keyword evidence="3" id="KW-0227">DNA damage</keyword>
<evidence type="ECO:0000313" key="8">
    <source>
        <dbReference type="EMBL" id="KAB0374767.1"/>
    </source>
</evidence>
<dbReference type="InterPro" id="IPR000313">
    <property type="entry name" value="PWWP_dom"/>
</dbReference>
<feature type="domain" description="PWWP" evidence="7">
    <location>
        <begin position="59"/>
        <end position="121"/>
    </location>
</feature>
<name>A0A5N3XLA4_MUNRE</name>
<organism evidence="8 9">
    <name type="scientific">Muntiacus reevesi</name>
    <name type="common">Reeves' muntjac</name>
    <name type="synonym">Cervus reevesi</name>
    <dbReference type="NCBI Taxonomy" id="9886"/>
    <lineage>
        <taxon>Eukaryota</taxon>
        <taxon>Metazoa</taxon>
        <taxon>Chordata</taxon>
        <taxon>Craniata</taxon>
        <taxon>Vertebrata</taxon>
        <taxon>Euteleostomi</taxon>
        <taxon>Mammalia</taxon>
        <taxon>Eutheria</taxon>
        <taxon>Laurasiatheria</taxon>
        <taxon>Artiodactyla</taxon>
        <taxon>Ruminantia</taxon>
        <taxon>Pecora</taxon>
        <taxon>Cervidae</taxon>
        <taxon>Muntiacinae</taxon>
        <taxon>Muntiacus</taxon>
    </lineage>
</organism>
<dbReference type="SMART" id="SM00533">
    <property type="entry name" value="MUTSd"/>
    <property type="match status" value="1"/>
</dbReference>
<comment type="caution">
    <text evidence="8">The sequence shown here is derived from an EMBL/GenBank/DDBJ whole genome shotgun (WGS) entry which is preliminary data.</text>
</comment>
<feature type="region of interest" description="Disordered" evidence="6">
    <location>
        <begin position="143"/>
        <end position="193"/>
    </location>
</feature>
<dbReference type="SUPFAM" id="SSF63748">
    <property type="entry name" value="Tudor/PWWP/MBT"/>
    <property type="match status" value="1"/>
</dbReference>
<dbReference type="SUPFAM" id="SSF52540">
    <property type="entry name" value="P-loop containing nucleoside triphosphate hydrolases"/>
    <property type="match status" value="1"/>
</dbReference>
<dbReference type="InterPro" id="IPR036678">
    <property type="entry name" value="MutS_con_dom_sf"/>
</dbReference>
<dbReference type="GO" id="GO:0006298">
    <property type="term" value="P:mismatch repair"/>
    <property type="evidence" value="ECO:0007669"/>
    <property type="project" value="InterPro"/>
</dbReference>
<dbReference type="PANTHER" id="PTHR11361:SF148">
    <property type="entry name" value="DNA MISMATCH REPAIR PROTEIN MSH6"/>
    <property type="match status" value="1"/>
</dbReference>
<feature type="compositionally biased region" description="Polar residues" evidence="6">
    <location>
        <begin position="12"/>
        <end position="24"/>
    </location>
</feature>
<dbReference type="Gene3D" id="3.40.1170.10">
    <property type="entry name" value="DNA repair protein MutS, domain I"/>
    <property type="match status" value="1"/>
</dbReference>
<dbReference type="SUPFAM" id="SSF55271">
    <property type="entry name" value="DNA repair protein MutS, domain I"/>
    <property type="match status" value="1"/>
</dbReference>
<dbReference type="AlphaFoldDB" id="A0A5N3XLA4"/>
<dbReference type="EMBL" id="VCEB01000007">
    <property type="protein sequence ID" value="KAB0374767.1"/>
    <property type="molecule type" value="Genomic_DNA"/>
</dbReference>
<dbReference type="GO" id="GO:0032301">
    <property type="term" value="C:MutSalpha complex"/>
    <property type="evidence" value="ECO:0007669"/>
    <property type="project" value="TreeGrafter"/>
</dbReference>
<evidence type="ECO:0000256" key="6">
    <source>
        <dbReference type="SAM" id="MobiDB-lite"/>
    </source>
</evidence>
<dbReference type="Gene3D" id="1.10.1420.10">
    <property type="match status" value="4"/>
</dbReference>
<keyword evidence="2" id="KW-0547">Nucleotide-binding</keyword>
<accession>A0A5N3XLA4</accession>
<keyword evidence="9" id="KW-1185">Reference proteome</keyword>
<feature type="compositionally biased region" description="Basic residues" evidence="6">
    <location>
        <begin position="174"/>
        <end position="183"/>
    </location>
</feature>
<dbReference type="Pfam" id="PF00488">
    <property type="entry name" value="MutS_V"/>
    <property type="match status" value="1"/>
</dbReference>
<feature type="region of interest" description="Disordered" evidence="6">
    <location>
        <begin position="233"/>
        <end position="254"/>
    </location>
</feature>
<dbReference type="InterPro" id="IPR016151">
    <property type="entry name" value="DNA_mismatch_repair_MutS_N"/>
</dbReference>
<evidence type="ECO:0000256" key="1">
    <source>
        <dbReference type="ARBA" id="ARBA00006271"/>
    </source>
</evidence>
<dbReference type="GO" id="GO:0030983">
    <property type="term" value="F:mismatched DNA binding"/>
    <property type="evidence" value="ECO:0007669"/>
    <property type="project" value="InterPro"/>
</dbReference>